<reference evidence="1" key="1">
    <citation type="submission" date="2020-12" db="EMBL/GenBank/DDBJ databases">
        <title>WGS assembly of Carya illinoinensis cv. Pawnee.</title>
        <authorList>
            <person name="Platts A."/>
            <person name="Shu S."/>
            <person name="Wright S."/>
            <person name="Barry K."/>
            <person name="Edger P."/>
            <person name="Pires J.C."/>
            <person name="Schmutz J."/>
        </authorList>
    </citation>
    <scope>NUCLEOTIDE SEQUENCE</scope>
    <source>
        <tissue evidence="1">Leaf</tissue>
    </source>
</reference>
<name>A0A8T1P8I0_CARIL</name>
<accession>A0A8T1P8I0</accession>
<keyword evidence="3" id="KW-1185">Reference proteome</keyword>
<proteinExistence type="predicted"/>
<evidence type="ECO:0000313" key="2">
    <source>
        <dbReference type="EMBL" id="KAG6689232.1"/>
    </source>
</evidence>
<reference evidence="2" key="2">
    <citation type="submission" date="2021-01" db="EMBL/GenBank/DDBJ databases">
        <authorList>
            <person name="Lovell J.T."/>
            <person name="Bentley N."/>
            <person name="Bhattarai G."/>
            <person name="Jenkins J.W."/>
            <person name="Sreedasyam A."/>
            <person name="Alarcon Y."/>
            <person name="Bock C."/>
            <person name="Boston L."/>
            <person name="Carlson J."/>
            <person name="Cervantes K."/>
            <person name="Clermont K."/>
            <person name="Krom N."/>
            <person name="Kubenka K."/>
            <person name="Mamidi S."/>
            <person name="Mattison C."/>
            <person name="Monteros M."/>
            <person name="Pisani C."/>
            <person name="Plott C."/>
            <person name="Rajasekar S."/>
            <person name="Rhein H.S."/>
            <person name="Rohla C."/>
            <person name="Song M."/>
            <person name="Hilaire R.S."/>
            <person name="Shu S."/>
            <person name="Wells L."/>
            <person name="Wang X."/>
            <person name="Webber J."/>
            <person name="Heerema R.J."/>
            <person name="Klein P."/>
            <person name="Conner P."/>
            <person name="Grauke L."/>
            <person name="Grimwood J."/>
            <person name="Schmutz J."/>
            <person name="Randall J.J."/>
        </authorList>
    </citation>
    <scope>NUCLEOTIDE SEQUENCE</scope>
    <source>
        <tissue evidence="2">Leaf</tissue>
    </source>
</reference>
<dbReference type="EMBL" id="CM031819">
    <property type="protein sequence ID" value="KAG6637267.1"/>
    <property type="molecule type" value="Genomic_DNA"/>
</dbReference>
<dbReference type="Proteomes" id="UP000811609">
    <property type="component" value="Chromosome 11"/>
</dbReference>
<dbReference type="Proteomes" id="UP000811246">
    <property type="component" value="Chromosome 11"/>
</dbReference>
<evidence type="ECO:0000313" key="1">
    <source>
        <dbReference type="EMBL" id="KAG6637267.1"/>
    </source>
</evidence>
<protein>
    <submittedName>
        <fullName evidence="1">Uncharacterized protein</fullName>
    </submittedName>
</protein>
<comment type="caution">
    <text evidence="1">The sequence shown here is derived from an EMBL/GenBank/DDBJ whole genome shotgun (WGS) entry which is preliminary data.</text>
</comment>
<dbReference type="AlphaFoldDB" id="A0A8T1P8I0"/>
<dbReference type="OrthoDB" id="10420340at2759"/>
<organism evidence="1 3">
    <name type="scientific">Carya illinoinensis</name>
    <name type="common">Pecan</name>
    <dbReference type="NCBI Taxonomy" id="32201"/>
    <lineage>
        <taxon>Eukaryota</taxon>
        <taxon>Viridiplantae</taxon>
        <taxon>Streptophyta</taxon>
        <taxon>Embryophyta</taxon>
        <taxon>Tracheophyta</taxon>
        <taxon>Spermatophyta</taxon>
        <taxon>Magnoliopsida</taxon>
        <taxon>eudicotyledons</taxon>
        <taxon>Gunneridae</taxon>
        <taxon>Pentapetalae</taxon>
        <taxon>rosids</taxon>
        <taxon>fabids</taxon>
        <taxon>Fagales</taxon>
        <taxon>Juglandaceae</taxon>
        <taxon>Carya</taxon>
    </lineage>
</organism>
<gene>
    <name evidence="1" type="ORF">CIPAW_11G167300</name>
    <name evidence="2" type="ORF">I3842_11G164800</name>
</gene>
<dbReference type="EMBL" id="CM031835">
    <property type="protein sequence ID" value="KAG6689232.1"/>
    <property type="molecule type" value="Genomic_DNA"/>
</dbReference>
<sequence length="115" mass="13247">MAVSLAPVWWRNGSDGCWKITESMAYNIGSSIPNFWTFGIDGLWNGWFWEKFLLFSWMQNRAGSCSATTKSLEVDGREDMTIEESYSYREQVLKSEGFDINVLTACNRRIQPSLQ</sequence>
<evidence type="ECO:0000313" key="3">
    <source>
        <dbReference type="Proteomes" id="UP000811609"/>
    </source>
</evidence>